<organism evidence="1 2">
    <name type="scientific">Adiantum capillus-veneris</name>
    <name type="common">Maidenhair fern</name>
    <dbReference type="NCBI Taxonomy" id="13818"/>
    <lineage>
        <taxon>Eukaryota</taxon>
        <taxon>Viridiplantae</taxon>
        <taxon>Streptophyta</taxon>
        <taxon>Embryophyta</taxon>
        <taxon>Tracheophyta</taxon>
        <taxon>Polypodiopsida</taxon>
        <taxon>Polypodiidae</taxon>
        <taxon>Polypodiales</taxon>
        <taxon>Pteridineae</taxon>
        <taxon>Pteridaceae</taxon>
        <taxon>Vittarioideae</taxon>
        <taxon>Adiantum</taxon>
    </lineage>
</organism>
<keyword evidence="2" id="KW-1185">Reference proteome</keyword>
<evidence type="ECO:0008006" key="3">
    <source>
        <dbReference type="Google" id="ProtNLM"/>
    </source>
</evidence>
<name>A0A9D4V896_ADICA</name>
<sequence length="124" mass="14290">MAVKSRPFSYLNPNAPLFVPAAFLEAEDFSPEWWRLVHTCPAFRDYWLRDRYGCSDEEELTAQDIEELDSVDDLMDLHADLVDLELAEEALQFASENDSAFSTDLYDSDSLIVLVDDLKFLDMQ</sequence>
<dbReference type="AlphaFoldDB" id="A0A9D4V896"/>
<reference evidence="1" key="1">
    <citation type="submission" date="2021-01" db="EMBL/GenBank/DDBJ databases">
        <title>Adiantum capillus-veneris genome.</title>
        <authorList>
            <person name="Fang Y."/>
            <person name="Liao Q."/>
        </authorList>
    </citation>
    <scope>NUCLEOTIDE SEQUENCE</scope>
    <source>
        <strain evidence="1">H3</strain>
        <tissue evidence="1">Leaf</tissue>
    </source>
</reference>
<protein>
    <recommendedName>
        <fullName evidence="3">Ataxin-2 C-terminal domain-containing protein</fullName>
    </recommendedName>
</protein>
<evidence type="ECO:0000313" key="2">
    <source>
        <dbReference type="Proteomes" id="UP000886520"/>
    </source>
</evidence>
<dbReference type="InterPro" id="IPR040414">
    <property type="entry name" value="CID1/CID2"/>
</dbReference>
<accession>A0A9D4V896</accession>
<dbReference type="EMBL" id="JABFUD020000004">
    <property type="protein sequence ID" value="KAI5081036.1"/>
    <property type="molecule type" value="Genomic_DNA"/>
</dbReference>
<proteinExistence type="predicted"/>
<evidence type="ECO:0000313" key="1">
    <source>
        <dbReference type="EMBL" id="KAI5081036.1"/>
    </source>
</evidence>
<dbReference type="Pfam" id="PF07145">
    <property type="entry name" value="PAM2"/>
    <property type="match status" value="1"/>
</dbReference>
<dbReference type="InterPro" id="IPR009818">
    <property type="entry name" value="PAM2_motif"/>
</dbReference>
<dbReference type="PANTHER" id="PTHR33790">
    <property type="entry name" value="OS05G0344200 PROTEIN"/>
    <property type="match status" value="1"/>
</dbReference>
<dbReference type="Proteomes" id="UP000886520">
    <property type="component" value="Chromosome 4"/>
</dbReference>
<gene>
    <name evidence="1" type="ORF">GOP47_0004219</name>
</gene>
<dbReference type="PANTHER" id="PTHR33790:SF1">
    <property type="entry name" value="PROTEIN EARLY RESPONSIVE TO DEHYDRATION 15"/>
    <property type="match status" value="1"/>
</dbReference>
<comment type="caution">
    <text evidence="1">The sequence shown here is derived from an EMBL/GenBank/DDBJ whole genome shotgun (WGS) entry which is preliminary data.</text>
</comment>
<dbReference type="OrthoDB" id="628205at2759"/>